<organism evidence="2 3">
    <name type="scientific">Oikopleura dioica</name>
    <name type="common">Tunicate</name>
    <dbReference type="NCBI Taxonomy" id="34765"/>
    <lineage>
        <taxon>Eukaryota</taxon>
        <taxon>Metazoa</taxon>
        <taxon>Chordata</taxon>
        <taxon>Tunicata</taxon>
        <taxon>Appendicularia</taxon>
        <taxon>Copelata</taxon>
        <taxon>Oikopleuridae</taxon>
        <taxon>Oikopleura</taxon>
    </lineage>
</organism>
<dbReference type="EMBL" id="OU015566">
    <property type="protein sequence ID" value="CAG5108463.1"/>
    <property type="molecule type" value="Genomic_DNA"/>
</dbReference>
<gene>
    <name evidence="2" type="ORF">OKIOD_LOCUS12573</name>
</gene>
<name>A0ABN7SVU5_OIKDI</name>
<dbReference type="Proteomes" id="UP001158576">
    <property type="component" value="Chromosome 1"/>
</dbReference>
<sequence length="159" mass="18166">MSNSVAKAYGIPYAIRKLRSEKKELQLTVVSLSKRIDHLNYRLRRVNRIRRRLAARLGEETENLISMEARNRTLRSLLEAKKTATPPRPASPINLDSSDTDSSSLPSPIRYSPDRAESSSSEDDYNRPRFVHPQISSSSSDEETDEETGHDEFDFKTEQ</sequence>
<evidence type="ECO:0000313" key="2">
    <source>
        <dbReference type="EMBL" id="CAG5108463.1"/>
    </source>
</evidence>
<evidence type="ECO:0000256" key="1">
    <source>
        <dbReference type="SAM" id="MobiDB-lite"/>
    </source>
</evidence>
<evidence type="ECO:0000313" key="3">
    <source>
        <dbReference type="Proteomes" id="UP001158576"/>
    </source>
</evidence>
<feature type="compositionally biased region" description="Basic and acidic residues" evidence="1">
    <location>
        <begin position="150"/>
        <end position="159"/>
    </location>
</feature>
<reference evidence="2 3" key="1">
    <citation type="submission" date="2021-04" db="EMBL/GenBank/DDBJ databases">
        <authorList>
            <person name="Bliznina A."/>
        </authorList>
    </citation>
    <scope>NUCLEOTIDE SEQUENCE [LARGE SCALE GENOMIC DNA]</scope>
</reference>
<feature type="compositionally biased region" description="Low complexity" evidence="1">
    <location>
        <begin position="95"/>
        <end position="108"/>
    </location>
</feature>
<accession>A0ABN7SVU5</accession>
<proteinExistence type="predicted"/>
<protein>
    <submittedName>
        <fullName evidence="2">Oidioi.mRNA.OKI2018_I69.chr1.g3808.t1.cds</fullName>
    </submittedName>
</protein>
<feature type="compositionally biased region" description="Acidic residues" evidence="1">
    <location>
        <begin position="140"/>
        <end position="149"/>
    </location>
</feature>
<keyword evidence="3" id="KW-1185">Reference proteome</keyword>
<feature type="region of interest" description="Disordered" evidence="1">
    <location>
        <begin position="76"/>
        <end position="159"/>
    </location>
</feature>